<protein>
    <submittedName>
        <fullName evidence="10">Uncharacterized protein</fullName>
    </submittedName>
</protein>
<evidence type="ECO:0000256" key="8">
    <source>
        <dbReference type="ARBA" id="ARBA00023136"/>
    </source>
</evidence>
<dbReference type="HOGENOM" id="CLU_993873_0_0_1"/>
<dbReference type="Proteomes" id="UP000001699">
    <property type="component" value="Unassembled WGS sequence"/>
</dbReference>
<name>B0YE17_ASPFC</name>
<evidence type="ECO:0000256" key="1">
    <source>
        <dbReference type="ARBA" id="ARBA00004141"/>
    </source>
</evidence>
<keyword evidence="7 9" id="KW-1133">Transmembrane helix</keyword>
<keyword evidence="11" id="KW-1185">Reference proteome</keyword>
<sequence length="280" mass="31718">MTSLFLSRRELTCRHPVASFAAVSAFSFPSMPLLLGRSCSSSRTCRLPFILSYGSIAGDAWYRAQYMLQDQKIGHYMHIPPRAVFFSQVFGTVLGIPINYAVMRWVLSTKRDVLTGAKPDPLHQWTGQSLISSNTLGVQYAVIGPAELFKKSEMSPLPWSFLLGALLPPALYGLHRLLPRWRIDLWNVSIFFSGLAVFYGNLSTGYTSAIIGGYVVMYWAYRKRFEVWKRYGYMIAAAFDAGFNLNMLLIFLFFGSGRQISMPHWWGNNPDSVERCFALD</sequence>
<dbReference type="GO" id="GO:0015031">
    <property type="term" value="P:protein transport"/>
    <property type="evidence" value="ECO:0007669"/>
    <property type="project" value="UniProtKB-KW"/>
</dbReference>
<feature type="transmembrane region" description="Helical" evidence="9">
    <location>
        <begin position="83"/>
        <end position="102"/>
    </location>
</feature>
<keyword evidence="8 9" id="KW-0472">Membrane</keyword>
<dbReference type="PhylomeDB" id="B0YE17"/>
<dbReference type="VEuPathDB" id="FungiDB:AFUB_097520"/>
<keyword evidence="6" id="KW-0653">Protein transport</keyword>
<comment type="similarity">
    <text evidence="2">Belongs to the oligopeptide OPT transporter family.</text>
</comment>
<evidence type="ECO:0000256" key="3">
    <source>
        <dbReference type="ARBA" id="ARBA00022448"/>
    </source>
</evidence>
<feature type="transmembrane region" description="Helical" evidence="9">
    <location>
        <begin position="157"/>
        <end position="174"/>
    </location>
</feature>
<evidence type="ECO:0000256" key="9">
    <source>
        <dbReference type="SAM" id="Phobius"/>
    </source>
</evidence>
<dbReference type="EMBL" id="DS499602">
    <property type="protein sequence ID" value="EDP47901.1"/>
    <property type="molecule type" value="Genomic_DNA"/>
</dbReference>
<dbReference type="Pfam" id="PF03169">
    <property type="entry name" value="OPT"/>
    <property type="match status" value="1"/>
</dbReference>
<accession>B0YE17</accession>
<dbReference type="GO" id="GO:0035673">
    <property type="term" value="F:oligopeptide transmembrane transporter activity"/>
    <property type="evidence" value="ECO:0007669"/>
    <property type="project" value="InterPro"/>
</dbReference>
<evidence type="ECO:0000256" key="5">
    <source>
        <dbReference type="ARBA" id="ARBA00022856"/>
    </source>
</evidence>
<feature type="transmembrane region" description="Helical" evidence="9">
    <location>
        <begin position="233"/>
        <end position="254"/>
    </location>
</feature>
<reference evidence="10 11" key="1">
    <citation type="journal article" date="2008" name="PLoS Genet.">
        <title>Genomic islands in the pathogenic filamentous fungus Aspergillus fumigatus.</title>
        <authorList>
            <person name="Fedorova N.D."/>
            <person name="Khaldi N."/>
            <person name="Joardar V.S."/>
            <person name="Maiti R."/>
            <person name="Amedeo P."/>
            <person name="Anderson M.J."/>
            <person name="Crabtree J."/>
            <person name="Silva J.C."/>
            <person name="Badger J.H."/>
            <person name="Albarraq A."/>
            <person name="Angiuoli S."/>
            <person name="Bussey H."/>
            <person name="Bowyer P."/>
            <person name="Cotty P.J."/>
            <person name="Dyer P.S."/>
            <person name="Egan A."/>
            <person name="Galens K."/>
            <person name="Fraser-Liggett C.M."/>
            <person name="Haas B.J."/>
            <person name="Inman J.M."/>
            <person name="Kent R."/>
            <person name="Lemieux S."/>
            <person name="Malavazi I."/>
            <person name="Orvis J."/>
            <person name="Roemer T."/>
            <person name="Ronning C.M."/>
            <person name="Sundaram J.P."/>
            <person name="Sutton G."/>
            <person name="Turner G."/>
            <person name="Venter J.C."/>
            <person name="White O.R."/>
            <person name="Whitty B.R."/>
            <person name="Youngman P."/>
            <person name="Wolfe K.H."/>
            <person name="Goldman G.H."/>
            <person name="Wortman J.R."/>
            <person name="Jiang B."/>
            <person name="Denning D.W."/>
            <person name="Nierman W.C."/>
        </authorList>
    </citation>
    <scope>NUCLEOTIDE SEQUENCE [LARGE SCALE GENOMIC DNA]</scope>
    <source>
        <strain evidence="11">CBS 144.89 / FGSC A1163 / CEA10</strain>
    </source>
</reference>
<keyword evidence="4 9" id="KW-0812">Transmembrane</keyword>
<dbReference type="GO" id="GO:0016020">
    <property type="term" value="C:membrane"/>
    <property type="evidence" value="ECO:0007669"/>
    <property type="project" value="UniProtKB-SubCell"/>
</dbReference>
<dbReference type="InterPro" id="IPR004648">
    <property type="entry name" value="Oligpept_transpt"/>
</dbReference>
<dbReference type="PANTHER" id="PTHR22601">
    <property type="entry name" value="ISP4 LIKE PROTEIN"/>
    <property type="match status" value="1"/>
</dbReference>
<organism evidence="10 11">
    <name type="scientific">Aspergillus fumigatus (strain CBS 144.89 / FGSC A1163 / CEA10)</name>
    <name type="common">Neosartorya fumigata</name>
    <dbReference type="NCBI Taxonomy" id="451804"/>
    <lineage>
        <taxon>Eukaryota</taxon>
        <taxon>Fungi</taxon>
        <taxon>Dikarya</taxon>
        <taxon>Ascomycota</taxon>
        <taxon>Pezizomycotina</taxon>
        <taxon>Eurotiomycetes</taxon>
        <taxon>Eurotiomycetidae</taxon>
        <taxon>Eurotiales</taxon>
        <taxon>Aspergillaceae</taxon>
        <taxon>Aspergillus</taxon>
        <taxon>Aspergillus subgen. Fumigati</taxon>
    </lineage>
</organism>
<evidence type="ECO:0000256" key="2">
    <source>
        <dbReference type="ARBA" id="ARBA00008807"/>
    </source>
</evidence>
<dbReference type="AlphaFoldDB" id="B0YE17"/>
<proteinExistence type="inferred from homology"/>
<dbReference type="InterPro" id="IPR004813">
    <property type="entry name" value="OPT"/>
</dbReference>
<evidence type="ECO:0000256" key="4">
    <source>
        <dbReference type="ARBA" id="ARBA00022692"/>
    </source>
</evidence>
<evidence type="ECO:0000256" key="7">
    <source>
        <dbReference type="ARBA" id="ARBA00022989"/>
    </source>
</evidence>
<comment type="subcellular location">
    <subcellularLocation>
        <location evidence="1">Membrane</location>
        <topology evidence="1">Multi-pass membrane protein</topology>
    </subcellularLocation>
</comment>
<evidence type="ECO:0000313" key="11">
    <source>
        <dbReference type="Proteomes" id="UP000001699"/>
    </source>
</evidence>
<evidence type="ECO:0000256" key="6">
    <source>
        <dbReference type="ARBA" id="ARBA00022927"/>
    </source>
</evidence>
<keyword evidence="5" id="KW-0571">Peptide transport</keyword>
<keyword evidence="3" id="KW-0813">Transport</keyword>
<gene>
    <name evidence="10" type="ORF">AFUB_097520</name>
</gene>
<evidence type="ECO:0000313" key="10">
    <source>
        <dbReference type="EMBL" id="EDP47901.1"/>
    </source>
</evidence>
<dbReference type="OrthoDB" id="9986677at2759"/>
<feature type="transmembrane region" description="Helical" evidence="9">
    <location>
        <begin position="205"/>
        <end position="221"/>
    </location>
</feature>